<feature type="transmembrane region" description="Helical" evidence="1">
    <location>
        <begin position="43"/>
        <end position="62"/>
    </location>
</feature>
<dbReference type="PANTHER" id="PTHR34300">
    <property type="entry name" value="QUEUOSINE PRECURSOR TRANSPORTER-RELATED"/>
    <property type="match status" value="1"/>
</dbReference>
<dbReference type="GO" id="GO:0005886">
    <property type="term" value="C:plasma membrane"/>
    <property type="evidence" value="ECO:0007669"/>
    <property type="project" value="UniProtKB-SubCell"/>
</dbReference>
<dbReference type="GO" id="GO:0022857">
    <property type="term" value="F:transmembrane transporter activity"/>
    <property type="evidence" value="ECO:0007669"/>
    <property type="project" value="UniProtKB-UniRule"/>
</dbReference>
<evidence type="ECO:0000256" key="1">
    <source>
        <dbReference type="HAMAP-Rule" id="MF_02088"/>
    </source>
</evidence>
<dbReference type="NCBIfam" id="TIGR00697">
    <property type="entry name" value="queuosine precursor transporter"/>
    <property type="match status" value="1"/>
</dbReference>
<keyword evidence="1" id="KW-1003">Cell membrane</keyword>
<feature type="transmembrane region" description="Helical" evidence="1">
    <location>
        <begin position="74"/>
        <end position="95"/>
    </location>
</feature>
<dbReference type="AlphaFoldDB" id="A0A1A9HVW1"/>
<comment type="similarity">
    <text evidence="1">Belongs to the vitamin uptake transporter (VUT/ECF) (TC 2.A.88) family. Q precursor transporter subfamily.</text>
</comment>
<dbReference type="KEGG" id="csaz:Cs308_0667"/>
<dbReference type="STRING" id="1806891.Cs308_0667"/>
<dbReference type="PANTHER" id="PTHR34300:SF2">
    <property type="entry name" value="QUEUOSINE PRECURSOR TRANSPORTER-RELATED"/>
    <property type="match status" value="1"/>
</dbReference>
<keyword evidence="1" id="KW-0472">Membrane</keyword>
<dbReference type="Pfam" id="PF02592">
    <property type="entry name" value="Vut_1"/>
    <property type="match status" value="1"/>
</dbReference>
<dbReference type="EMBL" id="CP014639">
    <property type="protein sequence ID" value="ANH78837.1"/>
    <property type="molecule type" value="Genomic_DNA"/>
</dbReference>
<dbReference type="PATRIC" id="fig|1806891.3.peg.658"/>
<feature type="transmembrane region" description="Helical" evidence="1">
    <location>
        <begin position="190"/>
        <end position="209"/>
    </location>
</feature>
<keyword evidence="3" id="KW-1185">Reference proteome</keyword>
<keyword evidence="1" id="KW-0812">Transmembrane</keyword>
<sequence length="231" mass="26307">MLINVTYRKTLVFSYLSLAFHLILILSNLVLSSKLIPTNFFGFTIPGGLILYPLTFVISDVVNEIFGPKQARIMIYSAFIANLVVSSIVQIFMFFPATSPEIQTAWHCLFDLSPLRFFASLLAFIVSQHIDIALYNFLKRRTPTTLLWLRSNGSTWLSQIPDTFIVDTCILYFGLRLPFTQTLQIMSYSYIYKITFCVLTTPVFCWIVGKIQKTLGIPIATTIKSTFSVNH</sequence>
<keyword evidence="1" id="KW-1133">Transmembrane helix</keyword>
<protein>
    <recommendedName>
        <fullName evidence="1">Probable queuosine precursor transporter</fullName>
        <shortName evidence="1">Q precursor transporter</shortName>
    </recommendedName>
</protein>
<feature type="transmembrane region" description="Helical" evidence="1">
    <location>
        <begin position="12"/>
        <end position="31"/>
    </location>
</feature>
<feature type="transmembrane region" description="Helical" evidence="1">
    <location>
        <begin position="115"/>
        <end position="135"/>
    </location>
</feature>
<dbReference type="HAMAP" id="MF_02088">
    <property type="entry name" value="Q_prec_transport"/>
    <property type="match status" value="1"/>
</dbReference>
<evidence type="ECO:0000313" key="2">
    <source>
        <dbReference type="EMBL" id="ANH78837.1"/>
    </source>
</evidence>
<proteinExistence type="inferred from homology"/>
<keyword evidence="1" id="KW-0813">Transport</keyword>
<dbReference type="InterPro" id="IPR003744">
    <property type="entry name" value="YhhQ"/>
</dbReference>
<dbReference type="Proteomes" id="UP000078162">
    <property type="component" value="Chromosome"/>
</dbReference>
<evidence type="ECO:0000313" key="3">
    <source>
        <dbReference type="Proteomes" id="UP000078162"/>
    </source>
</evidence>
<comment type="subcellular location">
    <subcellularLocation>
        <location evidence="1">Cell membrane</location>
        <topology evidence="1">Multi-pass membrane protein</topology>
    </subcellularLocation>
</comment>
<reference evidence="2 3" key="1">
    <citation type="submission" date="2016-03" db="EMBL/GenBank/DDBJ databases">
        <title>Culture-independent genomics supports pathogen discovery for uncultivable bacteria within the genus Chlamydia.</title>
        <authorList>
            <person name="Taylor-Brown A."/>
            <person name="Bachmann N.L."/>
            <person name="Borel N."/>
            <person name="Polkinghorne A."/>
        </authorList>
    </citation>
    <scope>NUCLEOTIDE SEQUENCE [LARGE SCALE GENOMIC DNA]</scope>
    <source>
        <strain evidence="2 3">2742-308</strain>
    </source>
</reference>
<organism evidence="2 3">
    <name type="scientific">Candidatus Chlamydia sanziniae</name>
    <dbReference type="NCBI Taxonomy" id="1806891"/>
    <lineage>
        <taxon>Bacteria</taxon>
        <taxon>Pseudomonadati</taxon>
        <taxon>Chlamydiota</taxon>
        <taxon>Chlamydiia</taxon>
        <taxon>Chlamydiales</taxon>
        <taxon>Chlamydiaceae</taxon>
        <taxon>Chlamydia/Chlamydophila group</taxon>
        <taxon>Chlamydia</taxon>
    </lineage>
</organism>
<accession>A0A1A9HVW1</accession>
<name>A0A1A9HVW1_9CHLA</name>
<comment type="function">
    <text evidence="1">Involved in the import of queuosine (Q) precursors, required for Q precursor salvage.</text>
</comment>
<gene>
    <name evidence="2" type="ORF">Cs308_0667</name>
</gene>